<keyword evidence="1" id="KW-0732">Signal</keyword>
<reference evidence="2 3" key="1">
    <citation type="submission" date="2018-07" db="EMBL/GenBank/DDBJ databases">
        <title>Section-level genome sequencing of Aspergillus section Nigri to investigate inter- and intra-species variation.</title>
        <authorList>
            <consortium name="DOE Joint Genome Institute"/>
            <person name="Vesth T.C."/>
            <person name="Nybo J.L."/>
            <person name="Theobald S."/>
            <person name="Frisvad J.C."/>
            <person name="Larsen T.O."/>
            <person name="Nielsen K.F."/>
            <person name="Hoof J.B."/>
            <person name="Brandl J."/>
            <person name="Salamov A."/>
            <person name="Riley R."/>
            <person name="Gladden J.M."/>
            <person name="Phatale P."/>
            <person name="Nielsen M.T."/>
            <person name="Lyhne E.K."/>
            <person name="Kogle M.E."/>
            <person name="Strasser K."/>
            <person name="McDonnell E."/>
            <person name="Barry K."/>
            <person name="Clum A."/>
            <person name="Chen C."/>
            <person name="Nolan M."/>
            <person name="Sandor L."/>
            <person name="Kuo A."/>
            <person name="Lipzen A."/>
            <person name="Hainaut M."/>
            <person name="Drula E."/>
            <person name="Tsang A."/>
            <person name="Magnuson J.K."/>
            <person name="Henrissat B."/>
            <person name="Wiebenga A."/>
            <person name="Simmons B.A."/>
            <person name="Makela M.R."/>
            <person name="De vries R.P."/>
            <person name="Grigoriev I.V."/>
            <person name="Mortensen U.H."/>
            <person name="Baker S.E."/>
            <person name="Andersen M.R."/>
        </authorList>
    </citation>
    <scope>NUCLEOTIDE SEQUENCE [LARGE SCALE GENOMIC DNA]</scope>
    <source>
        <strain evidence="2 3">ATCC 13496</strain>
    </source>
</reference>
<feature type="signal peptide" evidence="1">
    <location>
        <begin position="1"/>
        <end position="21"/>
    </location>
</feature>
<organism evidence="2 3">
    <name type="scientific">Aspergillus niger ATCC 13496</name>
    <dbReference type="NCBI Taxonomy" id="1353008"/>
    <lineage>
        <taxon>Eukaryota</taxon>
        <taxon>Fungi</taxon>
        <taxon>Dikarya</taxon>
        <taxon>Ascomycota</taxon>
        <taxon>Pezizomycotina</taxon>
        <taxon>Eurotiomycetes</taxon>
        <taxon>Eurotiomycetidae</taxon>
        <taxon>Eurotiales</taxon>
        <taxon>Aspergillaceae</taxon>
        <taxon>Aspergillus</taxon>
        <taxon>Aspergillus subgen. Circumdati</taxon>
    </lineage>
</organism>
<feature type="chain" id="PRO_5016695804" description="C2H2-type domain-containing protein" evidence="1">
    <location>
        <begin position="22"/>
        <end position="107"/>
    </location>
</feature>
<evidence type="ECO:0000256" key="1">
    <source>
        <dbReference type="SAM" id="SignalP"/>
    </source>
</evidence>
<sequence>MKHTATMHLCLLLCPLPTLFTCYTCRRLLEFLLPPCCYTCSTLIPVSLNYHYSYHHILPHPFDLAIVFLSLCLNALCCHEFGPMAALLPCMGWVFTGASENPVYLNC</sequence>
<evidence type="ECO:0000313" key="3">
    <source>
        <dbReference type="Proteomes" id="UP000253845"/>
    </source>
</evidence>
<accession>A0A370CD26</accession>
<dbReference type="AlphaFoldDB" id="A0A370CD26"/>
<gene>
    <name evidence="2" type="ORF">M747DRAFT_1781</name>
</gene>
<evidence type="ECO:0008006" key="4">
    <source>
        <dbReference type="Google" id="ProtNLM"/>
    </source>
</evidence>
<evidence type="ECO:0000313" key="2">
    <source>
        <dbReference type="EMBL" id="RDH25624.1"/>
    </source>
</evidence>
<name>A0A370CD26_ASPNG</name>
<dbReference type="Proteomes" id="UP000253845">
    <property type="component" value="Unassembled WGS sequence"/>
</dbReference>
<proteinExistence type="predicted"/>
<dbReference type="EMBL" id="KZ851899">
    <property type="protein sequence ID" value="RDH25624.1"/>
    <property type="molecule type" value="Genomic_DNA"/>
</dbReference>
<protein>
    <recommendedName>
        <fullName evidence="4">C2H2-type domain-containing protein</fullName>
    </recommendedName>
</protein>
<dbReference type="VEuPathDB" id="FungiDB:M747DRAFT_1781"/>